<gene>
    <name evidence="3" type="ORF">Q4I31_002316</name>
</gene>
<feature type="region of interest" description="Disordered" evidence="2">
    <location>
        <begin position="1489"/>
        <end position="1534"/>
    </location>
</feature>
<sequence>MLRSPKERWRAQESLPTPHLGRQQVLPSWTHDRPPQQQEQQQRSKEQEARASRTVEGSAPPSNDGNGAGGRAPRHRRSRVGRHRHAGPSFRSAGVVAYSSSSSSFSSSSRSTGGSGSRGDGGHSRCTAQLASPQTLIDAGKLFKLSPNDRLTHDPDTASARKLQQTLLPTTPTTSNYQQRHTDPVAATAASTTQAMRTASPSFPSSASQPRSSRQEGRRTRSAKRRWSTSGVHYESAQDDAELDKDEGNRGHGGSAAHRTSSHARQAAQLLPQDAGKEAFAEVMDGSAAETSFIHRETCGSMSSVLGRDSAQAHSVTQRNEKSVRHHRQHNPQHYVPALVVLEKATPRRANDRACDSARSSNGSDSVLPDAAEVDYSCSGRWPSNARSVASLESRAAFKASLAGAELQRQRGAALHTRAMQAAWTSYLHRCGHLSSPERYDRQRATLLQDAPPQITYAHDGMSVQQRPRRTAAAELSVNSKVPGPLTNALALAKEVLLLRCSLLMTYTLLAAATEEGSGDGGVNAIAKRSWQYAAQHYARWTTAAEQRAHWQRGGQAGASDEKRTEHQHPNRCSAALYLRGSTPWPALETRLVAAVQGAAEELLLNEAAATAPKKLPSPQLLRESPPHDVDGLPSVWYPPHRGDDGDGPLSGMLWVWFSGGDDGHVEDDVAGISLSSSDDNDLKDNDGSGTERPSLSADSAAMRCRRQHERRKRGGLSSLFRRSHRRFGERRRPPTVVTSPRGVWRRCFVVADDSGVCVYPTECDYANFATERLLMSVPYASLAYLVPDFSAAAVAAFDNVGMEQDEREWGSSNGHARPSARPGRGNYPLQHCGSMETVHVATIAAVTSELATGEAYTYFGFLHCQRDGVARRAAATAEAFSTVEHDAFHQEQEEARSFSFAPWRVSGDSSKSYAHRLHAPLLLRTELRATRAEWVHFFAAKFNRHLYALLFPTACAAIAKKKPLRYRPGNAEVAVVVVPETDADDVVSNNVQQEKHQRHRHRRRRTRNSSASLEQQQQQHIHNRAVPPSSSPHRGRRHRHHPSHRLSQVEEAQDEVGIGAAASHRLSSSSSSSTQVEDSRDYDVLAAAVVREKALEPLSSQLSATAAARHDQRPGASEPWWETIAALRHTIAQRDQRLLDQEKEMADMAKTLRQYAQREHSLKEEHDRLQAALRDADDRLANLITAERSQQPEVQRLCRAAGARVPPQDGCTALSSEDAIHISHPSSTLSPERKRHAICPDAFDQSRSPHAPSPTLPDAQNQQQQQQRGLESLQAQLEELQRRYVADAVSWRAERTALEGRCLVAEEKLKHLRSGASQQLRSPTHQVMRDAENHRHEVWSGKRACVDARASGLMLNNELATTENNDTAGAYLSRATSERSQSGDAAPAITVLSAPDSAFASLLLTFKPSRGRAGARAGDCVDGALIVDEASARLLFSGPTANQRGRRWELRHHDTDALLRIQLELLSRVPGDARAVVRSTSRRRRPAASSFFSLAADPRASSPSLHSPASNTTPRRPTGSAAGASLSPPPSLQPHWSIHAYDQRYSHHYSPPDISAASASCLAGSTQLRTHLSSLLRTVNVAPRHTRASLLRQAAIGQKIQVREAEERGSAVLSQSRERVF</sequence>
<feature type="region of interest" description="Disordered" evidence="2">
    <location>
        <begin position="987"/>
        <end position="1056"/>
    </location>
</feature>
<feature type="compositionally biased region" description="Basic residues" evidence="2">
    <location>
        <begin position="704"/>
        <end position="715"/>
    </location>
</feature>
<feature type="region of interest" description="Disordered" evidence="2">
    <location>
        <begin position="1"/>
        <end position="267"/>
    </location>
</feature>
<evidence type="ECO:0000313" key="3">
    <source>
        <dbReference type="EMBL" id="KAL0509233.1"/>
    </source>
</evidence>
<feature type="compositionally biased region" description="Polar residues" evidence="2">
    <location>
        <begin position="126"/>
        <end position="135"/>
    </location>
</feature>
<protein>
    <submittedName>
        <fullName evidence="3">Uncharacterized protein</fullName>
    </submittedName>
</protein>
<feature type="compositionally biased region" description="Basic residues" evidence="2">
    <location>
        <begin position="1034"/>
        <end position="1045"/>
    </location>
</feature>
<keyword evidence="1" id="KW-0175">Coiled coil</keyword>
<feature type="region of interest" description="Disordered" evidence="2">
    <location>
        <begin position="304"/>
        <end position="330"/>
    </location>
</feature>
<feature type="region of interest" description="Disordered" evidence="2">
    <location>
        <begin position="806"/>
        <end position="828"/>
    </location>
</feature>
<keyword evidence="4" id="KW-1185">Reference proteome</keyword>
<feature type="compositionally biased region" description="Low complexity" evidence="2">
    <location>
        <begin position="199"/>
        <end position="212"/>
    </location>
</feature>
<organism evidence="3 4">
    <name type="scientific">Leishmania lindenbergi</name>
    <dbReference type="NCBI Taxonomy" id="651832"/>
    <lineage>
        <taxon>Eukaryota</taxon>
        <taxon>Discoba</taxon>
        <taxon>Euglenozoa</taxon>
        <taxon>Kinetoplastea</taxon>
        <taxon>Metakinetoplastina</taxon>
        <taxon>Trypanosomatida</taxon>
        <taxon>Trypanosomatidae</taxon>
        <taxon>Leishmaniinae</taxon>
        <taxon>Leishmania</taxon>
    </lineage>
</organism>
<feature type="compositionally biased region" description="Low complexity" evidence="2">
    <location>
        <begin position="99"/>
        <end position="112"/>
    </location>
</feature>
<feature type="compositionally biased region" description="Basic and acidic residues" evidence="2">
    <location>
        <begin position="1"/>
        <end position="11"/>
    </location>
</feature>
<evidence type="ECO:0000256" key="2">
    <source>
        <dbReference type="SAM" id="MobiDB-lite"/>
    </source>
</evidence>
<evidence type="ECO:0000256" key="1">
    <source>
        <dbReference type="SAM" id="Coils"/>
    </source>
</evidence>
<feature type="compositionally biased region" description="Basic and acidic residues" evidence="2">
    <location>
        <begin position="560"/>
        <end position="569"/>
    </location>
</feature>
<name>A0AAW3ANW9_9TRYP</name>
<feature type="compositionally biased region" description="Polar residues" evidence="2">
    <location>
        <begin position="1009"/>
        <end position="1021"/>
    </location>
</feature>
<reference evidence="3 4" key="1">
    <citation type="submission" date="2024-02" db="EMBL/GenBank/DDBJ databases">
        <title>FIRST GENOME SEQUENCES OF Leishmania (Viannia) shawi, Leishmania (Viannia) lindenbergi AND Leishmania (Viannia) utingensis.</title>
        <authorList>
            <person name="Resadore F."/>
            <person name="Custodio M.G.F."/>
            <person name="Boite M.C."/>
            <person name="Cupolillo E."/>
            <person name="Ferreira G.E.M."/>
        </authorList>
    </citation>
    <scope>NUCLEOTIDE SEQUENCE [LARGE SCALE GENOMIC DNA]</scope>
    <source>
        <strain evidence="3 4">MHOM/BR/1966/M15733</strain>
    </source>
</reference>
<feature type="compositionally biased region" description="Basic residues" evidence="2">
    <location>
        <begin position="997"/>
        <end position="1008"/>
    </location>
</feature>
<feature type="compositionally biased region" description="Polar residues" evidence="2">
    <location>
        <begin position="1502"/>
        <end position="1516"/>
    </location>
</feature>
<feature type="compositionally biased region" description="Basic and acidic residues" evidence="2">
    <location>
        <begin position="42"/>
        <end position="53"/>
    </location>
</feature>
<dbReference type="Proteomes" id="UP001500131">
    <property type="component" value="Unassembled WGS sequence"/>
</dbReference>
<feature type="compositionally biased region" description="Low complexity" evidence="2">
    <location>
        <begin position="1261"/>
        <end position="1271"/>
    </location>
</feature>
<feature type="compositionally biased region" description="Low complexity" evidence="2">
    <location>
        <begin position="163"/>
        <end position="174"/>
    </location>
</feature>
<evidence type="ECO:0000313" key="4">
    <source>
        <dbReference type="Proteomes" id="UP001500131"/>
    </source>
</evidence>
<feature type="region of interest" description="Disordered" evidence="2">
    <location>
        <begin position="350"/>
        <end position="369"/>
    </location>
</feature>
<feature type="region of interest" description="Disordered" evidence="2">
    <location>
        <begin position="1243"/>
        <end position="1271"/>
    </location>
</feature>
<feature type="region of interest" description="Disordered" evidence="2">
    <location>
        <begin position="549"/>
        <end position="570"/>
    </location>
</feature>
<feature type="region of interest" description="Disordered" evidence="2">
    <location>
        <begin position="668"/>
        <end position="716"/>
    </location>
</feature>
<dbReference type="EMBL" id="JBAMZK010000016">
    <property type="protein sequence ID" value="KAL0509233.1"/>
    <property type="molecule type" value="Genomic_DNA"/>
</dbReference>
<feature type="compositionally biased region" description="Basic residues" evidence="2">
    <location>
        <begin position="72"/>
        <end position="86"/>
    </location>
</feature>
<comment type="caution">
    <text evidence="3">The sequence shown here is derived from an EMBL/GenBank/DDBJ whole genome shotgun (WGS) entry which is preliminary data.</text>
</comment>
<accession>A0AAW3ANW9</accession>
<proteinExistence type="predicted"/>
<feature type="coiled-coil region" evidence="1">
    <location>
        <begin position="1139"/>
        <end position="1187"/>
    </location>
</feature>